<feature type="domain" description="4Fe-4S ferredoxin-type" evidence="2">
    <location>
        <begin position="5"/>
        <end position="34"/>
    </location>
</feature>
<dbReference type="Proteomes" id="UP000070089">
    <property type="component" value="Unassembled WGS sequence"/>
</dbReference>
<dbReference type="OrthoDB" id="10253113at2759"/>
<dbReference type="AlphaFoldDB" id="A0A132NR34"/>
<evidence type="ECO:0000259" key="2">
    <source>
        <dbReference type="PROSITE" id="PS51379"/>
    </source>
</evidence>
<dbReference type="EMBL" id="JXTI01000115">
    <property type="protein sequence ID" value="KWX12496.1"/>
    <property type="molecule type" value="Genomic_DNA"/>
</dbReference>
<name>A0A132NR34_GIAIN</name>
<keyword evidence="3" id="KW-0689">Ribosomal protein</keyword>
<dbReference type="InterPro" id="IPR017896">
    <property type="entry name" value="4Fe4S_Fe-S-bd"/>
</dbReference>
<protein>
    <submittedName>
        <fullName evidence="3">SSU ribosomal protein S7E</fullName>
    </submittedName>
</protein>
<dbReference type="InterPro" id="IPR017900">
    <property type="entry name" value="4Fe4S_Fe_S_CS"/>
</dbReference>
<dbReference type="SUPFAM" id="SSF53920">
    <property type="entry name" value="Fe-only hydrogenase"/>
    <property type="match status" value="1"/>
</dbReference>
<dbReference type="Gene3D" id="3.40.950.10">
    <property type="entry name" value="Fe-only Hydrogenase (Larger Subunit), Chain L, domain 3"/>
    <property type="match status" value="1"/>
</dbReference>
<keyword evidence="3" id="KW-0687">Ribonucleoprotein</keyword>
<feature type="domain" description="4Fe-4S ferredoxin-type" evidence="2">
    <location>
        <begin position="45"/>
        <end position="74"/>
    </location>
</feature>
<reference evidence="3 4" key="1">
    <citation type="journal article" date="2015" name="Mol. Biochem. Parasitol.">
        <title>Identification of polymorphic genes for use in assemblage B genotyping assays through comparative genomics of multiple assemblage B Giardia duodenalis isolates.</title>
        <authorList>
            <person name="Wielinga C."/>
            <person name="Thompson R.C."/>
            <person name="Monis P."/>
            <person name="Ryan U."/>
        </authorList>
    </citation>
    <scope>NUCLEOTIDE SEQUENCE [LARGE SCALE GENOMIC DNA]</scope>
    <source>
        <strain evidence="3 4">BAH15c1</strain>
    </source>
</reference>
<dbReference type="PROSITE" id="PS00198">
    <property type="entry name" value="4FE4S_FER_1"/>
    <property type="match status" value="1"/>
</dbReference>
<dbReference type="InterPro" id="IPR009016">
    <property type="entry name" value="Fe_hydrogenase"/>
</dbReference>
<dbReference type="InterPro" id="IPR050340">
    <property type="entry name" value="Cytosolic_Fe-S_CAF"/>
</dbReference>
<organism evidence="3 4">
    <name type="scientific">Giardia duodenalis assemblage B</name>
    <dbReference type="NCBI Taxonomy" id="1394984"/>
    <lineage>
        <taxon>Eukaryota</taxon>
        <taxon>Metamonada</taxon>
        <taxon>Diplomonadida</taxon>
        <taxon>Hexamitidae</taxon>
        <taxon>Giardiinae</taxon>
        <taxon>Giardia</taxon>
    </lineage>
</organism>
<accession>A0A132NR34</accession>
<comment type="caution">
    <text evidence="3">The sequence shown here is derived from an EMBL/GenBank/DDBJ whole genome shotgun (WGS) entry which is preliminary data.</text>
</comment>
<evidence type="ECO:0000313" key="4">
    <source>
        <dbReference type="Proteomes" id="UP000070089"/>
    </source>
</evidence>
<proteinExistence type="inferred from homology"/>
<comment type="similarity">
    <text evidence="1">Belongs to the NARF family.</text>
</comment>
<dbReference type="Gene3D" id="3.40.50.1780">
    <property type="match status" value="1"/>
</dbReference>
<dbReference type="PROSITE" id="PS51379">
    <property type="entry name" value="4FE4S_FER_2"/>
    <property type="match status" value="2"/>
</dbReference>
<dbReference type="PANTHER" id="PTHR11615">
    <property type="entry name" value="NITRATE, FORMATE, IRON DEHYDROGENASE"/>
    <property type="match status" value="1"/>
</dbReference>
<dbReference type="InterPro" id="IPR004108">
    <property type="entry name" value="Fe_hydrogenase_lsu_C"/>
</dbReference>
<gene>
    <name evidence="3" type="ORF">QR46_3551</name>
</gene>
<dbReference type="Gene3D" id="3.30.70.20">
    <property type="match status" value="1"/>
</dbReference>
<evidence type="ECO:0000256" key="1">
    <source>
        <dbReference type="ARBA" id="ARBA00006596"/>
    </source>
</evidence>
<dbReference type="Pfam" id="PF12838">
    <property type="entry name" value="Fer4_7"/>
    <property type="match status" value="1"/>
</dbReference>
<dbReference type="VEuPathDB" id="GiardiaDB:QR46_3551"/>
<dbReference type="GO" id="GO:0005840">
    <property type="term" value="C:ribosome"/>
    <property type="evidence" value="ECO:0007669"/>
    <property type="project" value="UniProtKB-KW"/>
</dbReference>
<dbReference type="Pfam" id="PF02906">
    <property type="entry name" value="Fe_hyd_lg_C"/>
    <property type="match status" value="1"/>
</dbReference>
<sequence length="462" mass="51320">MDSSHMITFDSNRCIGCSKCVQVCDSQGIRVFKNGIGPRSKPVVKLGSLANSDCVGCGQCIHECPAGAIYPYIDIEQCLTTLRDAGPIQYKKKVALLSPPVAKAVAQFYNIPNTIDPLPTTVRILRDFGFTHVFSSVFGSSDMNELDAQEVIRVHDSSSGPVISARCPSVVRLVIQSYPALIPRLMPIRSCGVMLGTVLKDSWGEGLYLSGHAKREDIYTCYIVPCTSKKDEIRRDIPDPSAVDACFTIWELLNYLAKSSVIITPELAAENADRLVPGRSTKRYYNLDPPFDNSKILTYIQLWEEGIGATCMRFVAHKLKQPILAVTENKIIEFNGKVKQFAHLYRYLLGATEYTLLVARGGRAVRHCLNLISTGEIICDYADLLFCPGGCKNGGGQYQPAYLRGIQDPDVIRFDPEKNFEKIVNSVKKATLIDFIEPENNDRTIRAHYTASPRQCSMDIKE</sequence>
<dbReference type="SUPFAM" id="SSF54862">
    <property type="entry name" value="4Fe-4S ferredoxins"/>
    <property type="match status" value="1"/>
</dbReference>
<evidence type="ECO:0000313" key="3">
    <source>
        <dbReference type="EMBL" id="KWX12496.1"/>
    </source>
</evidence>